<reference evidence="3 4" key="1">
    <citation type="journal article" date="2018" name="Nat. Ecol. Evol.">
        <title>Pezizomycetes genomes reveal the molecular basis of ectomycorrhizal truffle lifestyle.</title>
        <authorList>
            <person name="Murat C."/>
            <person name="Payen T."/>
            <person name="Noel B."/>
            <person name="Kuo A."/>
            <person name="Morin E."/>
            <person name="Chen J."/>
            <person name="Kohler A."/>
            <person name="Krizsan K."/>
            <person name="Balestrini R."/>
            <person name="Da Silva C."/>
            <person name="Montanini B."/>
            <person name="Hainaut M."/>
            <person name="Levati E."/>
            <person name="Barry K.W."/>
            <person name="Belfiori B."/>
            <person name="Cichocki N."/>
            <person name="Clum A."/>
            <person name="Dockter R.B."/>
            <person name="Fauchery L."/>
            <person name="Guy J."/>
            <person name="Iotti M."/>
            <person name="Le Tacon F."/>
            <person name="Lindquist E.A."/>
            <person name="Lipzen A."/>
            <person name="Malagnac F."/>
            <person name="Mello A."/>
            <person name="Molinier V."/>
            <person name="Miyauchi S."/>
            <person name="Poulain J."/>
            <person name="Riccioni C."/>
            <person name="Rubini A."/>
            <person name="Sitrit Y."/>
            <person name="Splivallo R."/>
            <person name="Traeger S."/>
            <person name="Wang M."/>
            <person name="Zifcakova L."/>
            <person name="Wipf D."/>
            <person name="Zambonelli A."/>
            <person name="Paolocci F."/>
            <person name="Nowrousian M."/>
            <person name="Ottonello S."/>
            <person name="Baldrian P."/>
            <person name="Spatafora J.W."/>
            <person name="Henrissat B."/>
            <person name="Nagy L.G."/>
            <person name="Aury J.M."/>
            <person name="Wincker P."/>
            <person name="Grigoriev I.V."/>
            <person name="Bonfante P."/>
            <person name="Martin F.M."/>
        </authorList>
    </citation>
    <scope>NUCLEOTIDE SEQUENCE [LARGE SCALE GENOMIC DNA]</scope>
    <source>
        <strain evidence="3 4">ATCC MYA-4762</strain>
    </source>
</reference>
<dbReference type="SUPFAM" id="SSF50952">
    <property type="entry name" value="Soluble quinoprotein glucose dehydrogenase"/>
    <property type="match status" value="1"/>
</dbReference>
<evidence type="ECO:0000259" key="2">
    <source>
        <dbReference type="Pfam" id="PF22807"/>
    </source>
</evidence>
<gene>
    <name evidence="3" type="ORF">L211DRAFT_876459</name>
</gene>
<proteinExistence type="predicted"/>
<evidence type="ECO:0000313" key="4">
    <source>
        <dbReference type="Proteomes" id="UP000267821"/>
    </source>
</evidence>
<accession>A0A3N4L9V5</accession>
<name>A0A3N4L9V5_9PEZI</name>
<feature type="region of interest" description="Disordered" evidence="1">
    <location>
        <begin position="431"/>
        <end position="455"/>
    </location>
</feature>
<dbReference type="Gene3D" id="2.120.10.30">
    <property type="entry name" value="TolB, C-terminal domain"/>
    <property type="match status" value="1"/>
</dbReference>
<dbReference type="InterPro" id="IPR011041">
    <property type="entry name" value="Quinoprot_gluc/sorb_DH_b-prop"/>
</dbReference>
<dbReference type="InParanoid" id="A0A3N4L9V5"/>
<dbReference type="AlphaFoldDB" id="A0A3N4L9V5"/>
<keyword evidence="4" id="KW-1185">Reference proteome</keyword>
<feature type="compositionally biased region" description="Low complexity" evidence="1">
    <location>
        <begin position="440"/>
        <end position="450"/>
    </location>
</feature>
<dbReference type="OrthoDB" id="507128at2759"/>
<protein>
    <submittedName>
        <fullName evidence="3">Soluble quino protein glucose dehydrogenase</fullName>
    </submittedName>
</protein>
<evidence type="ECO:0000313" key="3">
    <source>
        <dbReference type="EMBL" id="RPB18262.1"/>
    </source>
</evidence>
<dbReference type="InterPro" id="IPR054539">
    <property type="entry name" value="Beta-prop_PDH"/>
</dbReference>
<dbReference type="Proteomes" id="UP000267821">
    <property type="component" value="Unassembled WGS sequence"/>
</dbReference>
<dbReference type="InterPro" id="IPR011042">
    <property type="entry name" value="6-blade_b-propeller_TolB-like"/>
</dbReference>
<dbReference type="Pfam" id="PF22807">
    <property type="entry name" value="TrAA12"/>
    <property type="match status" value="1"/>
</dbReference>
<dbReference type="STRING" id="1051890.A0A3N4L9V5"/>
<dbReference type="EMBL" id="ML121653">
    <property type="protein sequence ID" value="RPB18262.1"/>
    <property type="molecule type" value="Genomic_DNA"/>
</dbReference>
<organism evidence="3 4">
    <name type="scientific">Terfezia boudieri ATCC MYA-4762</name>
    <dbReference type="NCBI Taxonomy" id="1051890"/>
    <lineage>
        <taxon>Eukaryota</taxon>
        <taxon>Fungi</taxon>
        <taxon>Dikarya</taxon>
        <taxon>Ascomycota</taxon>
        <taxon>Pezizomycotina</taxon>
        <taxon>Pezizomycetes</taxon>
        <taxon>Pezizales</taxon>
        <taxon>Pezizaceae</taxon>
        <taxon>Terfezia</taxon>
    </lineage>
</organism>
<feature type="domain" description="Pyrroloquinoline quinone-dependent pyranose dehydrogenase beta-propeller" evidence="2">
    <location>
        <begin position="24"/>
        <end position="429"/>
    </location>
</feature>
<evidence type="ECO:0000256" key="1">
    <source>
        <dbReference type="SAM" id="MobiDB-lite"/>
    </source>
</evidence>
<sequence length="484" mass="52300">MLGSRVNAQCSLTPLQHNYTADLVLAAGWNSSLVSNGLTFPRGMLFDSEGNLLLVDKGIGVLGWKVVGREDGGACLVEKKVVVENDEVRLEFNHGIALSDDGKTLYVSTKNDVFSYPYDAKTRTTTSSISKSLITNMSNTGHVTRTLYIYSGTILISAGSEGNLDPLATNPNSGHSVIKVFSLKEAHSRKNAFDFKTEGRLLGWGLRNSVGLTVDPTTGGVWAVENSVDMLSREGKEIYQDNPGEELNFLGWWNQTVNNPGYIGPNFGYPSCVAVWDVPSLPNNEGITVGQQIVVDQLSTKNATTDADCNDEKKFTSPRLTFQAHMAPLDIHFDYFPSGGDGGLWVSFHGSWNRDVPTGYKLSKIPFNKASGQPVAKATDKQSYEDVFWNRDTMKCKDNECFRPVGVAIDGNGRVWVGSDSSGEIMVLWTKGNRKGGPEGTDNGNNETSGNNGGVKNSAVIGRNLDGKTGLAGLVAGVFGMMLL</sequence>